<feature type="compositionally biased region" description="Low complexity" evidence="1">
    <location>
        <begin position="190"/>
        <end position="204"/>
    </location>
</feature>
<feature type="region of interest" description="Disordered" evidence="1">
    <location>
        <begin position="187"/>
        <end position="210"/>
    </location>
</feature>
<sequence>MHTWIATKAADAPHFKVHEVVGWGRNKVRSRTGKPDHAWYGNKPALIADIRGERAAAMIPQIDQAIVDYPYPDRYQAWPGPNSNTFVAWVIREVPDFRVALPNIAIGKDYLGDGVIAKTPTGTGYQFSLWGWFGVMASVREGFELNVLGLSLGIDPLALAIKLPGVGQLGWRDPWMDGKPVQTAEVLPSEPGELAGLAEPAGSEAPPPEL</sequence>
<evidence type="ECO:0000256" key="1">
    <source>
        <dbReference type="SAM" id="MobiDB-lite"/>
    </source>
</evidence>
<dbReference type="EMBL" id="BAABBO010000001">
    <property type="protein sequence ID" value="GAA3948980.1"/>
    <property type="molecule type" value="Genomic_DNA"/>
</dbReference>
<evidence type="ECO:0008006" key="4">
    <source>
        <dbReference type="Google" id="ProtNLM"/>
    </source>
</evidence>
<proteinExistence type="predicted"/>
<organism evidence="2 3">
    <name type="scientific">Allohahella marinimesophila</name>
    <dbReference type="NCBI Taxonomy" id="1054972"/>
    <lineage>
        <taxon>Bacteria</taxon>
        <taxon>Pseudomonadati</taxon>
        <taxon>Pseudomonadota</taxon>
        <taxon>Gammaproteobacteria</taxon>
        <taxon>Oceanospirillales</taxon>
        <taxon>Hahellaceae</taxon>
        <taxon>Allohahella</taxon>
    </lineage>
</organism>
<comment type="caution">
    <text evidence="2">The sequence shown here is derived from an EMBL/GenBank/DDBJ whole genome shotgun (WGS) entry which is preliminary data.</text>
</comment>
<accession>A0ABP7NN31</accession>
<protein>
    <recommendedName>
        <fullName evidence="4">DUF3750 domain-containing protein</fullName>
    </recommendedName>
</protein>
<dbReference type="Pfam" id="PF12570">
    <property type="entry name" value="DUF3750"/>
    <property type="match status" value="1"/>
</dbReference>
<dbReference type="Proteomes" id="UP001501337">
    <property type="component" value="Unassembled WGS sequence"/>
</dbReference>
<dbReference type="InterPro" id="IPR022224">
    <property type="entry name" value="DUF3750"/>
</dbReference>
<reference evidence="3" key="1">
    <citation type="journal article" date="2019" name="Int. J. Syst. Evol. Microbiol.">
        <title>The Global Catalogue of Microorganisms (GCM) 10K type strain sequencing project: providing services to taxonomists for standard genome sequencing and annotation.</title>
        <authorList>
            <consortium name="The Broad Institute Genomics Platform"/>
            <consortium name="The Broad Institute Genome Sequencing Center for Infectious Disease"/>
            <person name="Wu L."/>
            <person name="Ma J."/>
        </authorList>
    </citation>
    <scope>NUCLEOTIDE SEQUENCE [LARGE SCALE GENOMIC DNA]</scope>
    <source>
        <strain evidence="3">JCM 17555</strain>
    </source>
</reference>
<keyword evidence="3" id="KW-1185">Reference proteome</keyword>
<name>A0ABP7NN31_9GAMM</name>
<evidence type="ECO:0000313" key="3">
    <source>
        <dbReference type="Proteomes" id="UP001501337"/>
    </source>
</evidence>
<evidence type="ECO:0000313" key="2">
    <source>
        <dbReference type="EMBL" id="GAA3948980.1"/>
    </source>
</evidence>
<gene>
    <name evidence="2" type="ORF">GCM10022278_05230</name>
</gene>